<dbReference type="OrthoDB" id="3358017at2759"/>
<evidence type="ECO:0000256" key="3">
    <source>
        <dbReference type="ARBA" id="ARBA00022989"/>
    </source>
</evidence>
<protein>
    <submittedName>
        <fullName evidence="6">RTA1-domain-containing protein</fullName>
    </submittedName>
</protein>
<evidence type="ECO:0000256" key="5">
    <source>
        <dbReference type="SAM" id="Phobius"/>
    </source>
</evidence>
<gene>
    <name evidence="6" type="ORF">BDZ90DRAFT_224913</name>
</gene>
<comment type="subcellular location">
    <subcellularLocation>
        <location evidence="1">Membrane</location>
        <topology evidence="1">Multi-pass membrane protein</topology>
    </subcellularLocation>
</comment>
<sequence length="234" mass="25018">TDCVEVSSRCPVPALTYGYVPSEAASFAFIAVFGVCAISQLIQGLRRGTYTWMVAFFFGTAIEVVGYVVRLLMRFNVFDDSFFLVQLVAIIIAPSFIVGALDHIPKHLAQAFGAEMSPIRPALYVWIFVSIDVLGLLLQAAGGILSSSGAGPSGNKKLLDSGNHLLVAGIAVQIFQVLALGTATLALSVRLAIDVSRRIAELDGEKSLERPAFKALLIASATSYTAILARCTYR</sequence>
<dbReference type="STRING" id="1569628.A0A316UGK1"/>
<keyword evidence="4 5" id="KW-0472">Membrane</keyword>
<evidence type="ECO:0000313" key="7">
    <source>
        <dbReference type="Proteomes" id="UP000245884"/>
    </source>
</evidence>
<dbReference type="AlphaFoldDB" id="A0A316UGK1"/>
<feature type="transmembrane region" description="Helical" evidence="5">
    <location>
        <begin position="122"/>
        <end position="145"/>
    </location>
</feature>
<dbReference type="EMBL" id="KZ819682">
    <property type="protein sequence ID" value="PWN24340.1"/>
    <property type="molecule type" value="Genomic_DNA"/>
</dbReference>
<dbReference type="GO" id="GO:0000324">
    <property type="term" value="C:fungal-type vacuole"/>
    <property type="evidence" value="ECO:0007669"/>
    <property type="project" value="TreeGrafter"/>
</dbReference>
<accession>A0A316UGK1</accession>
<dbReference type="GO" id="GO:0005886">
    <property type="term" value="C:plasma membrane"/>
    <property type="evidence" value="ECO:0007669"/>
    <property type="project" value="TreeGrafter"/>
</dbReference>
<feature type="transmembrane region" description="Helical" evidence="5">
    <location>
        <begin position="49"/>
        <end position="69"/>
    </location>
</feature>
<keyword evidence="7" id="KW-1185">Reference proteome</keyword>
<keyword evidence="3 5" id="KW-1133">Transmembrane helix</keyword>
<organism evidence="6 7">
    <name type="scientific">Jaminaea rosea</name>
    <dbReference type="NCBI Taxonomy" id="1569628"/>
    <lineage>
        <taxon>Eukaryota</taxon>
        <taxon>Fungi</taxon>
        <taxon>Dikarya</taxon>
        <taxon>Basidiomycota</taxon>
        <taxon>Ustilaginomycotina</taxon>
        <taxon>Exobasidiomycetes</taxon>
        <taxon>Microstromatales</taxon>
        <taxon>Microstromatales incertae sedis</taxon>
        <taxon>Jaminaea</taxon>
    </lineage>
</organism>
<keyword evidence="2 5" id="KW-0812">Transmembrane</keyword>
<evidence type="ECO:0000313" key="6">
    <source>
        <dbReference type="EMBL" id="PWN24340.1"/>
    </source>
</evidence>
<proteinExistence type="predicted"/>
<evidence type="ECO:0000256" key="2">
    <source>
        <dbReference type="ARBA" id="ARBA00022692"/>
    </source>
</evidence>
<dbReference type="Proteomes" id="UP000245884">
    <property type="component" value="Unassembled WGS sequence"/>
</dbReference>
<reference evidence="6 7" key="1">
    <citation type="journal article" date="2018" name="Mol. Biol. Evol.">
        <title>Broad Genomic Sampling Reveals a Smut Pathogenic Ancestry of the Fungal Clade Ustilaginomycotina.</title>
        <authorList>
            <person name="Kijpornyongpan T."/>
            <person name="Mondo S.J."/>
            <person name="Barry K."/>
            <person name="Sandor L."/>
            <person name="Lee J."/>
            <person name="Lipzen A."/>
            <person name="Pangilinan J."/>
            <person name="LaButti K."/>
            <person name="Hainaut M."/>
            <person name="Henrissat B."/>
            <person name="Grigoriev I.V."/>
            <person name="Spatafora J.W."/>
            <person name="Aime M.C."/>
        </authorList>
    </citation>
    <scope>NUCLEOTIDE SEQUENCE [LARGE SCALE GENOMIC DNA]</scope>
    <source>
        <strain evidence="6 7">MCA 5214</strain>
    </source>
</reference>
<dbReference type="Pfam" id="PF04479">
    <property type="entry name" value="RTA1"/>
    <property type="match status" value="1"/>
</dbReference>
<dbReference type="PANTHER" id="PTHR31465">
    <property type="entry name" value="PROTEIN RTA1-RELATED"/>
    <property type="match status" value="1"/>
</dbReference>
<feature type="non-terminal residue" evidence="6">
    <location>
        <position position="1"/>
    </location>
</feature>
<evidence type="ECO:0000256" key="1">
    <source>
        <dbReference type="ARBA" id="ARBA00004141"/>
    </source>
</evidence>
<dbReference type="InterPro" id="IPR007568">
    <property type="entry name" value="RTA1"/>
</dbReference>
<feature type="transmembrane region" description="Helical" evidence="5">
    <location>
        <begin position="24"/>
        <end position="42"/>
    </location>
</feature>
<evidence type="ECO:0000256" key="4">
    <source>
        <dbReference type="ARBA" id="ARBA00023136"/>
    </source>
</evidence>
<name>A0A316UGK1_9BASI</name>
<feature type="transmembrane region" description="Helical" evidence="5">
    <location>
        <begin position="81"/>
        <end position="101"/>
    </location>
</feature>
<feature type="transmembrane region" description="Helical" evidence="5">
    <location>
        <begin position="165"/>
        <end position="189"/>
    </location>
</feature>
<dbReference type="PANTHER" id="PTHR31465:SF8">
    <property type="entry name" value="DOMAIN PROTEIN, PUTATIVE (AFU_ORTHOLOGUE AFUA_6G14140)-RELATED"/>
    <property type="match status" value="1"/>
</dbReference>
<dbReference type="GeneID" id="37026462"/>
<dbReference type="RefSeq" id="XP_025358952.1">
    <property type="nucleotide sequence ID" value="XM_025504639.1"/>
</dbReference>